<feature type="compositionally biased region" description="Low complexity" evidence="1">
    <location>
        <begin position="23"/>
        <end position="35"/>
    </location>
</feature>
<proteinExistence type="predicted"/>
<evidence type="ECO:0000256" key="1">
    <source>
        <dbReference type="SAM" id="MobiDB-lite"/>
    </source>
</evidence>
<feature type="region of interest" description="Disordered" evidence="1">
    <location>
        <begin position="330"/>
        <end position="393"/>
    </location>
</feature>
<feature type="compositionally biased region" description="Low complexity" evidence="1">
    <location>
        <begin position="739"/>
        <end position="753"/>
    </location>
</feature>
<dbReference type="InterPro" id="IPR007518">
    <property type="entry name" value="MINDY"/>
</dbReference>
<dbReference type="GO" id="GO:0071944">
    <property type="term" value="C:cell periphery"/>
    <property type="evidence" value="ECO:0007669"/>
    <property type="project" value="TreeGrafter"/>
</dbReference>
<dbReference type="GO" id="GO:0071108">
    <property type="term" value="P:protein K48-linked deubiquitination"/>
    <property type="evidence" value="ECO:0007669"/>
    <property type="project" value="TreeGrafter"/>
</dbReference>
<feature type="compositionally biased region" description="Basic and acidic residues" evidence="1">
    <location>
        <begin position="855"/>
        <end position="869"/>
    </location>
</feature>
<reference evidence="3 4" key="1">
    <citation type="submission" date="2019-07" db="EMBL/GenBank/DDBJ databases">
        <title>Finished genome of Venturia effusa.</title>
        <authorList>
            <person name="Young C.A."/>
            <person name="Cox M.P."/>
            <person name="Ganley A.R.D."/>
            <person name="David W.J."/>
        </authorList>
    </citation>
    <scope>NUCLEOTIDE SEQUENCE [LARGE SCALE GENOMIC DNA]</scope>
    <source>
        <strain evidence="4">albino</strain>
    </source>
</reference>
<feature type="compositionally biased region" description="Basic and acidic residues" evidence="1">
    <location>
        <begin position="246"/>
        <end position="258"/>
    </location>
</feature>
<evidence type="ECO:0000313" key="3">
    <source>
        <dbReference type="EMBL" id="QDS70323.1"/>
    </source>
</evidence>
<keyword evidence="4" id="KW-1185">Reference proteome</keyword>
<name>A0A517L3X0_9PEZI</name>
<feature type="compositionally biased region" description="Polar residues" evidence="1">
    <location>
        <begin position="212"/>
        <end position="222"/>
    </location>
</feature>
<evidence type="ECO:0000259" key="2">
    <source>
        <dbReference type="Pfam" id="PF04424"/>
    </source>
</evidence>
<feature type="region of interest" description="Disordered" evidence="1">
    <location>
        <begin position="1"/>
        <end position="294"/>
    </location>
</feature>
<dbReference type="GO" id="GO:0016807">
    <property type="term" value="F:cysteine-type carboxypeptidase activity"/>
    <property type="evidence" value="ECO:0007669"/>
    <property type="project" value="TreeGrafter"/>
</dbReference>
<evidence type="ECO:0000313" key="4">
    <source>
        <dbReference type="Proteomes" id="UP000316270"/>
    </source>
</evidence>
<dbReference type="GO" id="GO:0005829">
    <property type="term" value="C:cytosol"/>
    <property type="evidence" value="ECO:0007669"/>
    <property type="project" value="TreeGrafter"/>
</dbReference>
<feature type="region of interest" description="Disordered" evidence="1">
    <location>
        <begin position="504"/>
        <end position="529"/>
    </location>
</feature>
<dbReference type="PANTHER" id="PTHR18063:SF6">
    <property type="entry name" value="UBIQUITIN CARBOXYL-TERMINAL HYDROLASE"/>
    <property type="match status" value="1"/>
</dbReference>
<accession>A0A517L3X0</accession>
<feature type="compositionally biased region" description="Low complexity" evidence="1">
    <location>
        <begin position="335"/>
        <end position="358"/>
    </location>
</feature>
<dbReference type="InterPro" id="IPR033979">
    <property type="entry name" value="MINDY_domain"/>
</dbReference>
<feature type="compositionally biased region" description="Polar residues" evidence="1">
    <location>
        <begin position="126"/>
        <end position="138"/>
    </location>
</feature>
<feature type="compositionally biased region" description="Basic and acidic residues" evidence="1">
    <location>
        <begin position="764"/>
        <end position="777"/>
    </location>
</feature>
<feature type="region of interest" description="Disordered" evidence="1">
    <location>
        <begin position="910"/>
        <end position="939"/>
    </location>
</feature>
<dbReference type="OrthoDB" id="10261212at2759"/>
<dbReference type="STRING" id="50376.A0A517L3X0"/>
<feature type="compositionally biased region" description="Pro residues" evidence="1">
    <location>
        <begin position="359"/>
        <end position="368"/>
    </location>
</feature>
<dbReference type="GO" id="GO:0004843">
    <property type="term" value="F:cysteine-type deubiquitinase activity"/>
    <property type="evidence" value="ECO:0007669"/>
    <property type="project" value="InterPro"/>
</dbReference>
<feature type="compositionally biased region" description="Polar residues" evidence="1">
    <location>
        <begin position="170"/>
        <end position="191"/>
    </location>
</feature>
<dbReference type="EMBL" id="CP042188">
    <property type="protein sequence ID" value="QDS70323.1"/>
    <property type="molecule type" value="Genomic_DNA"/>
</dbReference>
<sequence>MVTRKPLPGQTASDQPQPPYPTSPTTATNPTSTIPKLGPPQSLKPPVESDDDDEDWDKDDSDSEWEMEGGNAKTTDKPAGTMHLPAPLRISTPASIQNEKPSGLPESLKVGPPGGAPAKSKESLISDLSHTSGNNNPWRSDASRSPPKSQQQPSYLRPQTTGEALFGPESGSSQWSGTPPLQANHSQATPPTESPAFHIPTTGLSKLALSDDTASSPFSSQPPLIPVEPTSPFSSQPPLIPVAAEKGQEARHRDRENSEASAAWDPQTDLSSLDAFSSRAHGLPENTLIGTQRTWQEQQAFERVERERREREAGLAFERAQKAEAIRRAEEEWQAGEQAAAAGFPQAAPDCAQSSSPEGIPPPKPPRPLVDTSVAGDEQRTADSPGTVMKKQRNQTYQIKKVRWFDANVGKVKVSPVLVQNANGPCPLLALVNALTLSTPMDIETGLVETLRTREQVSLGLLLDAVFEELMSGRRGEGAHDLPDVSDLYSFLIALHTGMNVNPRFTSPTERTSVTTHPALGPETQPGGFEDTREMKLYSTFSIPLMHGWLPKKDEPAYAAFDRSAKTYEETQNIQFYEEELEAKLNSTGLNGEEQHLFEDLATIKQFLSEWPTQLTEYGLNVLQEHIDPGHFAILFRNDHFSTVYKEPRSQRLLVLVTDAGYSSHEEIIWESLVDISGRGTIHYSGDFRPVSHTSPSESGPAGPRGSSLGAQPVQSMLDVDQGWTTVQGKGKARGSQTASSSRPSGVAGSSSPLTARDAAPLNPEERTRAEQEDHDLALALQLQDEEEERHRAEQAARRHEQDLRGRVMDPQQRALPVAPQQPTRPAIPPRRSNVPTTHRPTNPDEESPPTYEQASKDRRFVPPRDHPASPHAPMSPALHQRQGSAYMQNSASLPPFRRQSGLLVDRIPTGSGLGRGQRRQSGIHQAGLGHAQERCNIM</sequence>
<feature type="compositionally biased region" description="Basic and acidic residues" evidence="1">
    <location>
        <begin position="789"/>
        <end position="808"/>
    </location>
</feature>
<dbReference type="Pfam" id="PF04424">
    <property type="entry name" value="MINDY_DUB"/>
    <property type="match status" value="1"/>
</dbReference>
<feature type="domain" description="MINDY deubiquitinase" evidence="2">
    <location>
        <begin position="395"/>
        <end position="688"/>
    </location>
</feature>
<dbReference type="GO" id="GO:1990380">
    <property type="term" value="F:K48-linked deubiquitinase activity"/>
    <property type="evidence" value="ECO:0007669"/>
    <property type="project" value="InterPro"/>
</dbReference>
<feature type="region of interest" description="Disordered" evidence="1">
    <location>
        <begin position="727"/>
        <end position="886"/>
    </location>
</feature>
<protein>
    <recommendedName>
        <fullName evidence="2">MINDY deubiquitinase domain-containing protein</fullName>
    </recommendedName>
</protein>
<dbReference type="Proteomes" id="UP000316270">
    <property type="component" value="Chromosome 4"/>
</dbReference>
<feature type="compositionally biased region" description="Polar residues" evidence="1">
    <location>
        <begin position="504"/>
        <end position="516"/>
    </location>
</feature>
<feature type="compositionally biased region" description="Low complexity" evidence="1">
    <location>
        <begin position="145"/>
        <end position="154"/>
    </location>
</feature>
<organism evidence="3 4">
    <name type="scientific">Venturia effusa</name>
    <dbReference type="NCBI Taxonomy" id="50376"/>
    <lineage>
        <taxon>Eukaryota</taxon>
        <taxon>Fungi</taxon>
        <taxon>Dikarya</taxon>
        <taxon>Ascomycota</taxon>
        <taxon>Pezizomycotina</taxon>
        <taxon>Dothideomycetes</taxon>
        <taxon>Pleosporomycetidae</taxon>
        <taxon>Venturiales</taxon>
        <taxon>Venturiaceae</taxon>
        <taxon>Venturia</taxon>
    </lineage>
</organism>
<feature type="region of interest" description="Disordered" evidence="1">
    <location>
        <begin position="687"/>
        <end position="712"/>
    </location>
</feature>
<dbReference type="PANTHER" id="PTHR18063">
    <property type="entry name" value="NF-E2 INDUCIBLE PROTEIN"/>
    <property type="match status" value="1"/>
</dbReference>
<dbReference type="AlphaFoldDB" id="A0A517L3X0"/>
<feature type="compositionally biased region" description="Acidic residues" evidence="1">
    <location>
        <begin position="48"/>
        <end position="67"/>
    </location>
</feature>
<gene>
    <name evidence="3" type="ORF">FKW77_008515</name>
</gene>